<feature type="non-terminal residue" evidence="2">
    <location>
        <position position="53"/>
    </location>
</feature>
<feature type="region of interest" description="Disordered" evidence="1">
    <location>
        <begin position="1"/>
        <end position="53"/>
    </location>
</feature>
<comment type="caution">
    <text evidence="2">The sequence shown here is derived from an EMBL/GenBank/DDBJ whole genome shotgun (WGS) entry which is preliminary data.</text>
</comment>
<dbReference type="EMBL" id="LAZR01053294">
    <property type="protein sequence ID" value="KKK81060.1"/>
    <property type="molecule type" value="Genomic_DNA"/>
</dbReference>
<sequence>MSNGTSEADDLAAEAADDLARTHALLDAGDKGKGEGSGEGEGEGAGEGTGEGT</sequence>
<accession>A0A0F8Z4Y1</accession>
<feature type="compositionally biased region" description="Acidic residues" evidence="1">
    <location>
        <begin position="7"/>
        <end position="17"/>
    </location>
</feature>
<gene>
    <name evidence="2" type="ORF">LCGC14_2817290</name>
</gene>
<proteinExistence type="predicted"/>
<organism evidence="2">
    <name type="scientific">marine sediment metagenome</name>
    <dbReference type="NCBI Taxonomy" id="412755"/>
    <lineage>
        <taxon>unclassified sequences</taxon>
        <taxon>metagenomes</taxon>
        <taxon>ecological metagenomes</taxon>
    </lineage>
</organism>
<name>A0A0F8Z4Y1_9ZZZZ</name>
<reference evidence="2" key="1">
    <citation type="journal article" date="2015" name="Nature">
        <title>Complex archaea that bridge the gap between prokaryotes and eukaryotes.</title>
        <authorList>
            <person name="Spang A."/>
            <person name="Saw J.H."/>
            <person name="Jorgensen S.L."/>
            <person name="Zaremba-Niedzwiedzka K."/>
            <person name="Martijn J."/>
            <person name="Lind A.E."/>
            <person name="van Eijk R."/>
            <person name="Schleper C."/>
            <person name="Guy L."/>
            <person name="Ettema T.J."/>
        </authorList>
    </citation>
    <scope>NUCLEOTIDE SEQUENCE</scope>
</reference>
<dbReference type="AlphaFoldDB" id="A0A0F8Z4Y1"/>
<evidence type="ECO:0000256" key="1">
    <source>
        <dbReference type="SAM" id="MobiDB-lite"/>
    </source>
</evidence>
<protein>
    <submittedName>
        <fullName evidence="2">Uncharacterized protein</fullName>
    </submittedName>
</protein>
<evidence type="ECO:0000313" key="2">
    <source>
        <dbReference type="EMBL" id="KKK81060.1"/>
    </source>
</evidence>